<name>U3B4L5_9VIBR</name>
<dbReference type="RefSeq" id="WP_021714576.1">
    <property type="nucleotide sequence ID" value="NZ_BATM01000045.1"/>
</dbReference>
<comment type="caution">
    <text evidence="2">The sequence shown here is derived from an EMBL/GenBank/DDBJ whole genome shotgun (WGS) entry which is preliminary data.</text>
</comment>
<dbReference type="PANTHER" id="PTHR46211">
    <property type="entry name" value="GLYCEROPHOSPHORYL DIESTER PHOSPHODIESTERASE"/>
    <property type="match status" value="1"/>
</dbReference>
<keyword evidence="3" id="KW-1185">Reference proteome</keyword>
<protein>
    <submittedName>
        <fullName evidence="2">Putative glycerophosphoryl diester phosphodiesterase</fullName>
    </submittedName>
</protein>
<proteinExistence type="predicted"/>
<organism evidence="2 3">
    <name type="scientific">Vibrio ezurae NBRC 102218</name>
    <dbReference type="NCBI Taxonomy" id="1219080"/>
    <lineage>
        <taxon>Bacteria</taxon>
        <taxon>Pseudomonadati</taxon>
        <taxon>Pseudomonadota</taxon>
        <taxon>Gammaproteobacteria</taxon>
        <taxon>Vibrionales</taxon>
        <taxon>Vibrionaceae</taxon>
        <taxon>Vibrio</taxon>
    </lineage>
</organism>
<dbReference type="STRING" id="1219080.VEZ01S_45_00090"/>
<feature type="domain" description="GP-PDE" evidence="1">
    <location>
        <begin position="1"/>
        <end position="228"/>
    </location>
</feature>
<reference evidence="2 3" key="1">
    <citation type="submission" date="2013-09" db="EMBL/GenBank/DDBJ databases">
        <title>Whole genome shotgun sequence of Vibrio ezurae NBRC 102218.</title>
        <authorList>
            <person name="Yoshida I."/>
            <person name="Hosoyama A."/>
            <person name="Numata M."/>
            <person name="Hashimoto M."/>
            <person name="Hosoyama Y."/>
            <person name="Tsuchikane K."/>
            <person name="Noguchi M."/>
            <person name="Hirakata S."/>
            <person name="Ichikawa N."/>
            <person name="Ohji S."/>
            <person name="Yamazoe A."/>
            <person name="Fujita N."/>
        </authorList>
    </citation>
    <scope>NUCLEOTIDE SEQUENCE [LARGE SCALE GENOMIC DNA]</scope>
    <source>
        <strain evidence="2 3">NBRC 102218</strain>
    </source>
</reference>
<dbReference type="InterPro" id="IPR017946">
    <property type="entry name" value="PLC-like_Pdiesterase_TIM-brl"/>
</dbReference>
<accession>U3B4L5</accession>
<gene>
    <name evidence="2" type="ORF">VEZ01S_45_00090</name>
</gene>
<dbReference type="Pfam" id="PF03009">
    <property type="entry name" value="GDPD"/>
    <property type="match status" value="1"/>
</dbReference>
<dbReference type="Gene3D" id="3.20.20.190">
    <property type="entry name" value="Phosphatidylinositol (PI) phosphodiesterase"/>
    <property type="match status" value="1"/>
</dbReference>
<dbReference type="GO" id="GO:0006629">
    <property type="term" value="P:lipid metabolic process"/>
    <property type="evidence" value="ECO:0007669"/>
    <property type="project" value="InterPro"/>
</dbReference>
<dbReference type="InterPro" id="IPR030395">
    <property type="entry name" value="GP_PDE_dom"/>
</dbReference>
<evidence type="ECO:0000313" key="2">
    <source>
        <dbReference type="EMBL" id="GAD80875.1"/>
    </source>
</evidence>
<dbReference type="GO" id="GO:0008081">
    <property type="term" value="F:phosphoric diester hydrolase activity"/>
    <property type="evidence" value="ECO:0007669"/>
    <property type="project" value="InterPro"/>
</dbReference>
<dbReference type="Proteomes" id="UP000016562">
    <property type="component" value="Unassembled WGS sequence"/>
</dbReference>
<evidence type="ECO:0000259" key="1">
    <source>
        <dbReference type="PROSITE" id="PS51704"/>
    </source>
</evidence>
<dbReference type="OrthoDB" id="9795622at2"/>
<dbReference type="PANTHER" id="PTHR46211:SF1">
    <property type="entry name" value="GLYCEROPHOSPHODIESTER PHOSPHODIESTERASE, CYTOPLASMIC"/>
    <property type="match status" value="1"/>
</dbReference>
<dbReference type="EMBL" id="BATM01000045">
    <property type="protein sequence ID" value="GAD80875.1"/>
    <property type="molecule type" value="Genomic_DNA"/>
</dbReference>
<sequence>MLVIAHRGARETHPENTLLAFEQALAGGATAIELDVHQHQGELWVIHDSWVNRTTNGSGPLSWFSADKLKKLDAGQGEHIPTLKETLRYLSGRCALNIELKGMDDIALLLEHLDYAITHCHFTHEQLLVSSFNHHWLAELKRLHPAIKLAALTANKPIGLCQFAQQLNAYSINVDIDVIDSEMVQDAKMRGLKVFVYTVNRPQDWQRLHSMEVDGIFCDDPSRAVDYFSPSTTQYPIWPKCE</sequence>
<dbReference type="AlphaFoldDB" id="U3B4L5"/>
<dbReference type="eggNOG" id="COG0584">
    <property type="taxonomic scope" value="Bacteria"/>
</dbReference>
<evidence type="ECO:0000313" key="3">
    <source>
        <dbReference type="Proteomes" id="UP000016562"/>
    </source>
</evidence>
<dbReference type="PROSITE" id="PS51704">
    <property type="entry name" value="GP_PDE"/>
    <property type="match status" value="1"/>
</dbReference>
<dbReference type="SUPFAM" id="SSF51695">
    <property type="entry name" value="PLC-like phosphodiesterases"/>
    <property type="match status" value="1"/>
</dbReference>